<dbReference type="RefSeq" id="WP_129227282.1">
    <property type="nucleotide sequence ID" value="NZ_QYBB01000013.1"/>
</dbReference>
<dbReference type="GO" id="GO:0016301">
    <property type="term" value="F:kinase activity"/>
    <property type="evidence" value="ECO:0007669"/>
    <property type="project" value="UniProtKB-KW"/>
</dbReference>
<dbReference type="Proteomes" id="UP000290759">
    <property type="component" value="Unassembled WGS sequence"/>
</dbReference>
<dbReference type="OrthoDB" id="7210594at2"/>
<dbReference type="PANTHER" id="PTHR37816">
    <property type="entry name" value="YALI0E33011P"/>
    <property type="match status" value="1"/>
</dbReference>
<protein>
    <submittedName>
        <fullName evidence="1">Adenylate kinase</fullName>
    </submittedName>
</protein>
<dbReference type="InterPro" id="IPR027417">
    <property type="entry name" value="P-loop_NTPase"/>
</dbReference>
<organism evidence="1 2">
    <name type="scientific">Lichenibacterium minor</name>
    <dbReference type="NCBI Taxonomy" id="2316528"/>
    <lineage>
        <taxon>Bacteria</taxon>
        <taxon>Pseudomonadati</taxon>
        <taxon>Pseudomonadota</taxon>
        <taxon>Alphaproteobacteria</taxon>
        <taxon>Hyphomicrobiales</taxon>
        <taxon>Lichenihabitantaceae</taxon>
        <taxon>Lichenibacterium</taxon>
    </lineage>
</organism>
<dbReference type="PANTHER" id="PTHR37816:SF1">
    <property type="entry name" value="TOXIN"/>
    <property type="match status" value="1"/>
</dbReference>
<gene>
    <name evidence="1" type="ORF">D3273_13240</name>
</gene>
<keyword evidence="2" id="KW-1185">Reference proteome</keyword>
<dbReference type="SUPFAM" id="SSF52540">
    <property type="entry name" value="P-loop containing nucleoside triphosphate hydrolases"/>
    <property type="match status" value="1"/>
</dbReference>
<evidence type="ECO:0000313" key="1">
    <source>
        <dbReference type="EMBL" id="RYC31598.1"/>
    </source>
</evidence>
<evidence type="ECO:0000313" key="2">
    <source>
        <dbReference type="Proteomes" id="UP000290759"/>
    </source>
</evidence>
<comment type="caution">
    <text evidence="1">The sequence shown here is derived from an EMBL/GenBank/DDBJ whole genome shotgun (WGS) entry which is preliminary data.</text>
</comment>
<keyword evidence="1" id="KW-0808">Transferase</keyword>
<keyword evidence="1" id="KW-0418">Kinase</keyword>
<reference evidence="1 2" key="1">
    <citation type="submission" date="2018-12" db="EMBL/GenBank/DDBJ databases">
        <authorList>
            <person name="Grouzdev D.S."/>
            <person name="Krutkina M.S."/>
        </authorList>
    </citation>
    <scope>NUCLEOTIDE SEQUENCE [LARGE SCALE GENOMIC DNA]</scope>
    <source>
        <strain evidence="1 2">RmlP026</strain>
    </source>
</reference>
<proteinExistence type="predicted"/>
<sequence>MDARFERILILGNSGSGKSWLAGRLSALLGCRPVDLDAIHWEPGGYDRPREKDDATATVRREAEGSKWVIEGVYGWLAAEVVQRATLMVWLDLPVADCLAAVERRGPRGGATAASFAALLAWTAAYPDRRTSSSRSGHGRLFDAFPAGRHRLRSRFDVERWLDGVAHDVAS</sequence>
<dbReference type="EMBL" id="QYBB01000013">
    <property type="protein sequence ID" value="RYC31598.1"/>
    <property type="molecule type" value="Genomic_DNA"/>
</dbReference>
<reference evidence="1 2" key="2">
    <citation type="submission" date="2019-02" db="EMBL/GenBank/DDBJ databases">
        <title>'Lichenibacterium ramalinii' gen. nov. sp. nov., 'Lichenibacterium minor' gen. nov. sp. nov.</title>
        <authorList>
            <person name="Pankratov T."/>
        </authorList>
    </citation>
    <scope>NUCLEOTIDE SEQUENCE [LARGE SCALE GENOMIC DNA]</scope>
    <source>
        <strain evidence="1 2">RmlP026</strain>
    </source>
</reference>
<dbReference type="InterPro" id="IPR052922">
    <property type="entry name" value="Cytidylate_Kinase-2"/>
</dbReference>
<dbReference type="Gene3D" id="3.40.50.300">
    <property type="entry name" value="P-loop containing nucleotide triphosphate hydrolases"/>
    <property type="match status" value="1"/>
</dbReference>
<dbReference type="AlphaFoldDB" id="A0A4Q2U6U4"/>
<accession>A0A4Q2U6U4</accession>
<name>A0A4Q2U6U4_9HYPH</name>